<keyword evidence="2" id="KW-1185">Reference proteome</keyword>
<feature type="non-terminal residue" evidence="1">
    <location>
        <position position="1"/>
    </location>
</feature>
<evidence type="ECO:0000313" key="1">
    <source>
        <dbReference type="EMBL" id="VDM15703.1"/>
    </source>
</evidence>
<evidence type="ECO:0000313" key="2">
    <source>
        <dbReference type="Proteomes" id="UP000270924"/>
    </source>
</evidence>
<protein>
    <submittedName>
        <fullName evidence="1">Uncharacterized protein</fullName>
    </submittedName>
</protein>
<reference evidence="1 2" key="1">
    <citation type="submission" date="2018-11" db="EMBL/GenBank/DDBJ databases">
        <authorList>
            <consortium name="Pathogen Informatics"/>
        </authorList>
    </citation>
    <scope>NUCLEOTIDE SEQUENCE [LARGE SCALE GENOMIC DNA]</scope>
</reference>
<name>A0A3P7E2E4_WUCBA</name>
<proteinExistence type="predicted"/>
<dbReference type="InParanoid" id="A0A3P7E2E4"/>
<dbReference type="EMBL" id="UYWW01008350">
    <property type="protein sequence ID" value="VDM15703.1"/>
    <property type="molecule type" value="Genomic_DNA"/>
</dbReference>
<dbReference type="AlphaFoldDB" id="A0A3P7E2E4"/>
<gene>
    <name evidence="1" type="ORF">WBA_LOCUS9047</name>
</gene>
<dbReference type="Proteomes" id="UP000270924">
    <property type="component" value="Unassembled WGS sequence"/>
</dbReference>
<organism evidence="1 2">
    <name type="scientific">Wuchereria bancrofti</name>
    <dbReference type="NCBI Taxonomy" id="6293"/>
    <lineage>
        <taxon>Eukaryota</taxon>
        <taxon>Metazoa</taxon>
        <taxon>Ecdysozoa</taxon>
        <taxon>Nematoda</taxon>
        <taxon>Chromadorea</taxon>
        <taxon>Rhabditida</taxon>
        <taxon>Spirurina</taxon>
        <taxon>Spiruromorpha</taxon>
        <taxon>Filarioidea</taxon>
        <taxon>Onchocercidae</taxon>
        <taxon>Wuchereria</taxon>
    </lineage>
</organism>
<accession>A0A3P7E2E4</accession>
<sequence>GDSIFTPAKVEGKKKAVKCIGSTKFEQFRTTGHGCNALFTNSGNSAEEFCDKTTDAVFSGVLKDERHNESSKNVFRSSDTKHSSCSECCKVIQSSPSKTEQHAFISTIKAEGQVNKLVESMVMANGDSETRSSSNKTSDRTCIDVERILHNESYRKPFQVKYYHKS</sequence>